<dbReference type="EMBL" id="JAFIQS010000001">
    <property type="protein sequence ID" value="KAG5174260.1"/>
    <property type="molecule type" value="Genomic_DNA"/>
</dbReference>
<evidence type="ECO:0000313" key="1">
    <source>
        <dbReference type="EMBL" id="KAG5174260.1"/>
    </source>
</evidence>
<comment type="caution">
    <text evidence="1">The sequence shown here is derived from an EMBL/GenBank/DDBJ whole genome shotgun (WGS) entry which is preliminary data.</text>
</comment>
<accession>A0A8H8CQS7</accession>
<sequence>MSFPTKDAEHRPVSAVVVEEERGDFSEYSDFPWIKLCRALAVRYILGSLGYAGDQGDVGRKGSSDDPTSERGYLAHRESYLRNVALLTLAQRLYFANDAVIYPTGASSGEDIQLRIDDVEGRRRAFQRVATEAAALARTGGVKGVMKLNDEIAVNVIRDLEIVLE</sequence>
<dbReference type="AlphaFoldDB" id="A0A8H8CQS7"/>
<organism evidence="1">
    <name type="scientific">Psilocybe cubensis</name>
    <name type="common">Psychedelic mushroom</name>
    <name type="synonym">Stropharia cubensis</name>
    <dbReference type="NCBI Taxonomy" id="181762"/>
    <lineage>
        <taxon>Eukaryota</taxon>
        <taxon>Fungi</taxon>
        <taxon>Dikarya</taxon>
        <taxon>Basidiomycota</taxon>
        <taxon>Agaricomycotina</taxon>
        <taxon>Agaricomycetes</taxon>
        <taxon>Agaricomycetidae</taxon>
        <taxon>Agaricales</taxon>
        <taxon>Agaricineae</taxon>
        <taxon>Strophariaceae</taxon>
        <taxon>Psilocybe</taxon>
    </lineage>
</organism>
<reference evidence="1" key="1">
    <citation type="submission" date="2021-02" db="EMBL/GenBank/DDBJ databases">
        <title>Psilocybe cubensis genome.</title>
        <authorList>
            <person name="Mckernan K.J."/>
            <person name="Crawford S."/>
            <person name="Trippe A."/>
            <person name="Kane L.T."/>
            <person name="Mclaughlin S."/>
        </authorList>
    </citation>
    <scope>NUCLEOTIDE SEQUENCE [LARGE SCALE GENOMIC DNA]</scope>
    <source>
        <strain evidence="1">MGC-MH-2018</strain>
    </source>
</reference>
<gene>
    <name evidence="1" type="ORF">JR316_000918</name>
</gene>
<name>A0A8H8CQS7_PSICU</name>
<proteinExistence type="predicted"/>
<protein>
    <submittedName>
        <fullName evidence="1">Uncharacterized protein</fullName>
    </submittedName>
</protein>